<evidence type="ECO:0000313" key="2">
    <source>
        <dbReference type="Proteomes" id="UP001060085"/>
    </source>
</evidence>
<dbReference type="EMBL" id="CM044705">
    <property type="protein sequence ID" value="KAI5663306.1"/>
    <property type="molecule type" value="Genomic_DNA"/>
</dbReference>
<sequence>MRAIGQRCGIIGILLRIKPSPNRIRGTELRDREDGELGSIWVPLEQVLRGVPQASEGGEERRVREFPLGQFWEKFHEISRKAEEDAEALGTAMPDYYQLMAIVAGGVSRSRLYGASSEAAHFIAESS</sequence>
<organism evidence="1 2">
    <name type="scientific">Catharanthus roseus</name>
    <name type="common">Madagascar periwinkle</name>
    <name type="synonym">Vinca rosea</name>
    <dbReference type="NCBI Taxonomy" id="4058"/>
    <lineage>
        <taxon>Eukaryota</taxon>
        <taxon>Viridiplantae</taxon>
        <taxon>Streptophyta</taxon>
        <taxon>Embryophyta</taxon>
        <taxon>Tracheophyta</taxon>
        <taxon>Spermatophyta</taxon>
        <taxon>Magnoliopsida</taxon>
        <taxon>eudicotyledons</taxon>
        <taxon>Gunneridae</taxon>
        <taxon>Pentapetalae</taxon>
        <taxon>asterids</taxon>
        <taxon>lamiids</taxon>
        <taxon>Gentianales</taxon>
        <taxon>Apocynaceae</taxon>
        <taxon>Rauvolfioideae</taxon>
        <taxon>Vinceae</taxon>
        <taxon>Catharanthinae</taxon>
        <taxon>Catharanthus</taxon>
    </lineage>
</organism>
<keyword evidence="2" id="KW-1185">Reference proteome</keyword>
<protein>
    <submittedName>
        <fullName evidence="1">Uncharacterized protein</fullName>
    </submittedName>
</protein>
<proteinExistence type="predicted"/>
<reference evidence="2" key="1">
    <citation type="journal article" date="2023" name="Nat. Plants">
        <title>Single-cell RNA sequencing provides a high-resolution roadmap for understanding the multicellular compartmentation of specialized metabolism.</title>
        <authorList>
            <person name="Sun S."/>
            <person name="Shen X."/>
            <person name="Li Y."/>
            <person name="Li Y."/>
            <person name="Wang S."/>
            <person name="Li R."/>
            <person name="Zhang H."/>
            <person name="Shen G."/>
            <person name="Guo B."/>
            <person name="Wei J."/>
            <person name="Xu J."/>
            <person name="St-Pierre B."/>
            <person name="Chen S."/>
            <person name="Sun C."/>
        </authorList>
    </citation>
    <scope>NUCLEOTIDE SEQUENCE [LARGE SCALE GENOMIC DNA]</scope>
</reference>
<evidence type="ECO:0000313" key="1">
    <source>
        <dbReference type="EMBL" id="KAI5663306.1"/>
    </source>
</evidence>
<dbReference type="Proteomes" id="UP001060085">
    <property type="component" value="Linkage Group LG05"/>
</dbReference>
<comment type="caution">
    <text evidence="1">The sequence shown here is derived from an EMBL/GenBank/DDBJ whole genome shotgun (WGS) entry which is preliminary data.</text>
</comment>
<accession>A0ACC0ARQ9</accession>
<gene>
    <name evidence="1" type="ORF">M9H77_22629</name>
</gene>
<name>A0ACC0ARQ9_CATRO</name>